<proteinExistence type="predicted"/>
<name>A0ABP4DJT9_9ACTN</name>
<protein>
    <submittedName>
        <fullName evidence="2">Uncharacterized protein</fullName>
    </submittedName>
</protein>
<sequence length="80" mass="7978">MRVLMPRSYGVPAPEAHARRTAVPAGVLRVLAGPHGRSPGPAGALPPAPPARAALPGPEGRKTPPGVLPRALGPARAGGF</sequence>
<evidence type="ECO:0000256" key="1">
    <source>
        <dbReference type="SAM" id="MobiDB-lite"/>
    </source>
</evidence>
<gene>
    <name evidence="2" type="ORF">GCM10009564_36120</name>
</gene>
<reference evidence="3" key="1">
    <citation type="journal article" date="2019" name="Int. J. Syst. Evol. Microbiol.">
        <title>The Global Catalogue of Microorganisms (GCM) 10K type strain sequencing project: providing services to taxonomists for standard genome sequencing and annotation.</title>
        <authorList>
            <consortium name="The Broad Institute Genomics Platform"/>
            <consortium name="The Broad Institute Genome Sequencing Center for Infectious Disease"/>
            <person name="Wu L."/>
            <person name="Ma J."/>
        </authorList>
    </citation>
    <scope>NUCLEOTIDE SEQUENCE [LARGE SCALE GENOMIC DNA]</scope>
    <source>
        <strain evidence="3">JCM 11269</strain>
    </source>
</reference>
<keyword evidence="3" id="KW-1185">Reference proteome</keyword>
<comment type="caution">
    <text evidence="2">The sequence shown here is derived from an EMBL/GenBank/DDBJ whole genome shotgun (WGS) entry which is preliminary data.</text>
</comment>
<evidence type="ECO:0000313" key="2">
    <source>
        <dbReference type="EMBL" id="GAA1012425.1"/>
    </source>
</evidence>
<accession>A0ABP4DJT9</accession>
<dbReference type="EMBL" id="BAAAHU010000038">
    <property type="protein sequence ID" value="GAA1012425.1"/>
    <property type="molecule type" value="Genomic_DNA"/>
</dbReference>
<organism evidence="2 3">
    <name type="scientific">Streptomyces thermogriseus</name>
    <dbReference type="NCBI Taxonomy" id="75292"/>
    <lineage>
        <taxon>Bacteria</taxon>
        <taxon>Bacillati</taxon>
        <taxon>Actinomycetota</taxon>
        <taxon>Actinomycetes</taxon>
        <taxon>Kitasatosporales</taxon>
        <taxon>Streptomycetaceae</taxon>
        <taxon>Streptomyces</taxon>
    </lineage>
</organism>
<dbReference type="Proteomes" id="UP001501072">
    <property type="component" value="Unassembled WGS sequence"/>
</dbReference>
<feature type="region of interest" description="Disordered" evidence="1">
    <location>
        <begin position="31"/>
        <end position="80"/>
    </location>
</feature>
<evidence type="ECO:0000313" key="3">
    <source>
        <dbReference type="Proteomes" id="UP001501072"/>
    </source>
</evidence>